<accession>A0A7W3MSQ6</accession>
<sequence length="586" mass="60681">MAEWRVAGFREIRELGRGGQGRVVLAAHEESGTPVAVKYLAAGAGEADRDEFEHEARMLGQVDSPHVARLYRLVRGEHGTAIVMEAVDGVSLKRILAEHGALEPEAALTVLKGSLLGLAAAHHLGVVHRDYKPANVIVRADGLSKLIDFGVARYMGEAGGGGTPAYMAPEQWRSEPVTPVTDVYAATCVFFECVTGRRPFAGDGIAELRRLHLTAPVPVAGVPEPLRPLVAKGMAKSPWERPAGAAAFVEELESVASAAFGAQWEERGVRVLAGAAAALAALFPLTALGLASSGVLAAGSGGAGAAAGAAAHGTAGATAAGSAGTGLVGVAGAKGAAAVAGTAVLAVTAGTAVYVTRDEPPPPLTVTLAAHQEAATSLPFRVTGQLVRVRGGADPALTRRINGALRAPVDARAAELRDALARFPGDPSTPLDTTMRVTPSVRLSGPQYLSVRYDFAPDSRALWHSTWHVDRTVTVDLRTGAVLRPSDHLAPSARGQAGLSALRLLLREFGTGTCFADQPPEIGVRHLDDAAIQFALTERHLEVLPDGPALGLSTACSQPTIAIPYERAAALLRPEVLKAIPRPSPS</sequence>
<keyword evidence="5 8" id="KW-0418">Kinase</keyword>
<keyword evidence="2" id="KW-0723">Serine/threonine-protein kinase</keyword>
<evidence type="ECO:0000256" key="6">
    <source>
        <dbReference type="ARBA" id="ARBA00022840"/>
    </source>
</evidence>
<dbReference type="Proteomes" id="UP000539313">
    <property type="component" value="Unassembled WGS sequence"/>
</dbReference>
<dbReference type="PANTHER" id="PTHR43289:SF6">
    <property type="entry name" value="SERINE_THREONINE-PROTEIN KINASE NEKL-3"/>
    <property type="match status" value="1"/>
</dbReference>
<proteinExistence type="predicted"/>
<evidence type="ECO:0000256" key="2">
    <source>
        <dbReference type="ARBA" id="ARBA00022527"/>
    </source>
</evidence>
<dbReference type="PANTHER" id="PTHR43289">
    <property type="entry name" value="MITOGEN-ACTIVATED PROTEIN KINASE KINASE KINASE 20-RELATED"/>
    <property type="match status" value="1"/>
</dbReference>
<dbReference type="InterPro" id="IPR008271">
    <property type="entry name" value="Ser/Thr_kinase_AS"/>
</dbReference>
<keyword evidence="9" id="KW-1185">Reference proteome</keyword>
<dbReference type="EMBL" id="JACJII010000001">
    <property type="protein sequence ID" value="MBA9001166.1"/>
    <property type="molecule type" value="Genomic_DNA"/>
</dbReference>
<dbReference type="Pfam" id="PF00069">
    <property type="entry name" value="Pkinase"/>
    <property type="match status" value="1"/>
</dbReference>
<dbReference type="SUPFAM" id="SSF56112">
    <property type="entry name" value="Protein kinase-like (PK-like)"/>
    <property type="match status" value="1"/>
</dbReference>
<evidence type="ECO:0000256" key="4">
    <source>
        <dbReference type="ARBA" id="ARBA00022741"/>
    </source>
</evidence>
<evidence type="ECO:0000256" key="5">
    <source>
        <dbReference type="ARBA" id="ARBA00022777"/>
    </source>
</evidence>
<dbReference type="Gene3D" id="1.10.510.10">
    <property type="entry name" value="Transferase(Phosphotransferase) domain 1"/>
    <property type="match status" value="1"/>
</dbReference>
<dbReference type="GO" id="GO:0004674">
    <property type="term" value="F:protein serine/threonine kinase activity"/>
    <property type="evidence" value="ECO:0007669"/>
    <property type="project" value="UniProtKB-KW"/>
</dbReference>
<keyword evidence="6" id="KW-0067">ATP-binding</keyword>
<dbReference type="PROSITE" id="PS50011">
    <property type="entry name" value="PROTEIN_KINASE_DOM"/>
    <property type="match status" value="1"/>
</dbReference>
<dbReference type="InterPro" id="IPR011009">
    <property type="entry name" value="Kinase-like_dom_sf"/>
</dbReference>
<dbReference type="RefSeq" id="WP_182703590.1">
    <property type="nucleotide sequence ID" value="NZ_JACJII010000001.1"/>
</dbReference>
<keyword evidence="3 8" id="KW-0808">Transferase</keyword>
<evidence type="ECO:0000256" key="1">
    <source>
        <dbReference type="ARBA" id="ARBA00012513"/>
    </source>
</evidence>
<evidence type="ECO:0000259" key="7">
    <source>
        <dbReference type="PROSITE" id="PS50011"/>
    </source>
</evidence>
<evidence type="ECO:0000313" key="9">
    <source>
        <dbReference type="Proteomes" id="UP000539313"/>
    </source>
</evidence>
<dbReference type="EC" id="2.7.11.1" evidence="1"/>
<dbReference type="CDD" id="cd14014">
    <property type="entry name" value="STKc_PknB_like"/>
    <property type="match status" value="1"/>
</dbReference>
<dbReference type="AlphaFoldDB" id="A0A7W3MSQ6"/>
<gene>
    <name evidence="8" type="ORF">HNR21_000048</name>
</gene>
<name>A0A7W3MSQ6_9ACTN</name>
<keyword evidence="4" id="KW-0547">Nucleotide-binding</keyword>
<protein>
    <recommendedName>
        <fullName evidence="1">non-specific serine/threonine protein kinase</fullName>
        <ecNumber evidence="1">2.7.11.1</ecNumber>
    </recommendedName>
</protein>
<evidence type="ECO:0000313" key="8">
    <source>
        <dbReference type="EMBL" id="MBA9001166.1"/>
    </source>
</evidence>
<evidence type="ECO:0000256" key="3">
    <source>
        <dbReference type="ARBA" id="ARBA00022679"/>
    </source>
</evidence>
<reference evidence="8 9" key="1">
    <citation type="submission" date="2020-08" db="EMBL/GenBank/DDBJ databases">
        <title>Sequencing the genomes of 1000 actinobacteria strains.</title>
        <authorList>
            <person name="Klenk H.-P."/>
        </authorList>
    </citation>
    <scope>NUCLEOTIDE SEQUENCE [LARGE SCALE GENOMIC DNA]</scope>
    <source>
        <strain evidence="8 9">DSM 45823</strain>
    </source>
</reference>
<dbReference type="PROSITE" id="PS00108">
    <property type="entry name" value="PROTEIN_KINASE_ST"/>
    <property type="match status" value="1"/>
</dbReference>
<dbReference type="GO" id="GO:0005524">
    <property type="term" value="F:ATP binding"/>
    <property type="evidence" value="ECO:0007669"/>
    <property type="project" value="UniProtKB-KW"/>
</dbReference>
<feature type="domain" description="Protein kinase" evidence="7">
    <location>
        <begin position="9"/>
        <end position="253"/>
    </location>
</feature>
<organism evidence="8 9">
    <name type="scientific">Thermomonospora cellulosilytica</name>
    <dbReference type="NCBI Taxonomy" id="1411118"/>
    <lineage>
        <taxon>Bacteria</taxon>
        <taxon>Bacillati</taxon>
        <taxon>Actinomycetota</taxon>
        <taxon>Actinomycetes</taxon>
        <taxon>Streptosporangiales</taxon>
        <taxon>Thermomonosporaceae</taxon>
        <taxon>Thermomonospora</taxon>
    </lineage>
</organism>
<comment type="caution">
    <text evidence="8">The sequence shown here is derived from an EMBL/GenBank/DDBJ whole genome shotgun (WGS) entry which is preliminary data.</text>
</comment>
<dbReference type="InterPro" id="IPR000719">
    <property type="entry name" value="Prot_kinase_dom"/>
</dbReference>